<feature type="compositionally biased region" description="Polar residues" evidence="1">
    <location>
        <begin position="38"/>
        <end position="54"/>
    </location>
</feature>
<reference evidence="2 3" key="1">
    <citation type="submission" date="2017-10" db="EMBL/GenBank/DDBJ databases">
        <title>Genome of an Actinobacterium that displays light-enhanced growth.</title>
        <authorList>
            <person name="Maresca J.A."/>
            <person name="Hempel P."/>
            <person name="Shevchenko O."/>
            <person name="Miller K.J."/>
            <person name="Hahn M.W."/>
        </authorList>
    </citation>
    <scope>NUCLEOTIDE SEQUENCE [LARGE SCALE GENOMIC DNA]</scope>
    <source>
        <strain evidence="2 3">MWH-Mo1</strain>
    </source>
</reference>
<keyword evidence="3" id="KW-1185">Reference proteome</keyword>
<dbReference type="KEGG" id="aum:AURMO_00163"/>
<proteinExistence type="predicted"/>
<accession>A0A2Z3S2T6</accession>
<dbReference type="AlphaFoldDB" id="A0A2Z3S2T6"/>
<dbReference type="EMBL" id="CP023994">
    <property type="protein sequence ID" value="AWR20782.1"/>
    <property type="molecule type" value="Genomic_DNA"/>
</dbReference>
<feature type="region of interest" description="Disordered" evidence="1">
    <location>
        <begin position="28"/>
        <end position="54"/>
    </location>
</feature>
<dbReference type="Proteomes" id="UP000246894">
    <property type="component" value="Chromosome"/>
</dbReference>
<protein>
    <submittedName>
        <fullName evidence="2">Uncharacterized protein</fullName>
    </submittedName>
</protein>
<name>A0A2Z3S2T6_9MICO</name>
<evidence type="ECO:0000256" key="1">
    <source>
        <dbReference type="SAM" id="MobiDB-lite"/>
    </source>
</evidence>
<evidence type="ECO:0000313" key="3">
    <source>
        <dbReference type="Proteomes" id="UP000246894"/>
    </source>
</evidence>
<organism evidence="2 3">
    <name type="scientific">Aurantimicrobium photophilum</name>
    <dbReference type="NCBI Taxonomy" id="1987356"/>
    <lineage>
        <taxon>Bacteria</taxon>
        <taxon>Bacillati</taxon>
        <taxon>Actinomycetota</taxon>
        <taxon>Actinomycetes</taxon>
        <taxon>Micrococcales</taxon>
        <taxon>Microbacteriaceae</taxon>
        <taxon>Aurantimicrobium</taxon>
    </lineage>
</organism>
<gene>
    <name evidence="2" type="ORF">AURMO_00163</name>
</gene>
<evidence type="ECO:0000313" key="2">
    <source>
        <dbReference type="EMBL" id="AWR20782.1"/>
    </source>
</evidence>
<sequence>MDTIQGDSALNGTNGTLQTTAYFRGILKNSGNAGGYEENSNPTGTAMSYDNRSS</sequence>